<dbReference type="PANTHER" id="PTHR32303:SF4">
    <property type="entry name" value="QUINOPROTEIN GLUCOSE DEHYDROGENASE"/>
    <property type="match status" value="1"/>
</dbReference>
<dbReference type="InterPro" id="IPR036909">
    <property type="entry name" value="Cyt_c-like_dom_sf"/>
</dbReference>
<comment type="similarity">
    <text evidence="2">Belongs to the bacterial PQQ dehydrogenase family.</text>
</comment>
<dbReference type="CDD" id="cd10280">
    <property type="entry name" value="PQQ_mGDH"/>
    <property type="match status" value="1"/>
</dbReference>
<keyword evidence="6 11" id="KW-0560">Oxidoreductase</keyword>
<dbReference type="EMBL" id="CP002467">
    <property type="protein sequence ID" value="ADV84989.1"/>
    <property type="molecule type" value="Genomic_DNA"/>
</dbReference>
<dbReference type="STRING" id="401053.AciPR4_4246"/>
<dbReference type="PANTHER" id="PTHR32303">
    <property type="entry name" value="QUINOPROTEIN ALCOHOL DEHYDROGENASE (CYTOCHROME C)"/>
    <property type="match status" value="1"/>
</dbReference>
<name>E8V698_TERSS</name>
<feature type="compositionally biased region" description="Polar residues" evidence="9">
    <location>
        <begin position="21"/>
        <end position="33"/>
    </location>
</feature>
<evidence type="ECO:0000313" key="12">
    <source>
        <dbReference type="Proteomes" id="UP000006844"/>
    </source>
</evidence>
<evidence type="ECO:0000256" key="8">
    <source>
        <dbReference type="PROSITE-ProRule" id="PRU00433"/>
    </source>
</evidence>
<keyword evidence="5" id="KW-0732">Signal</keyword>
<dbReference type="EC" id="1.1.5.2" evidence="11"/>
<evidence type="ECO:0000313" key="11">
    <source>
        <dbReference type="EMBL" id="ADV84989.1"/>
    </source>
</evidence>
<reference evidence="11 12" key="1">
    <citation type="journal article" date="2012" name="Stand. Genomic Sci.">
        <title>Complete genome sequence of Terriglobus saanensis type strain SP1PR4(T), an Acidobacteria from tundra soil.</title>
        <authorList>
            <person name="Rawat S.R."/>
            <person name="Mannisto M.K."/>
            <person name="Starovoytov V."/>
            <person name="Goodwin L."/>
            <person name="Nolan M."/>
            <person name="Hauser L."/>
            <person name="Land M."/>
            <person name="Davenport K.W."/>
            <person name="Woyke T."/>
            <person name="Haggblom M.M."/>
        </authorList>
    </citation>
    <scope>NUCLEOTIDE SEQUENCE</scope>
    <source>
        <strain evidence="12">ATCC BAA-1853 / DSM 23119 / SP1PR4</strain>
    </source>
</reference>
<feature type="domain" description="Cytochrome c" evidence="10">
    <location>
        <begin position="499"/>
        <end position="575"/>
    </location>
</feature>
<dbReference type="AlphaFoldDB" id="E8V698"/>
<dbReference type="KEGG" id="tsa:AciPR4_4246"/>
<dbReference type="SMART" id="SM00564">
    <property type="entry name" value="PQQ"/>
    <property type="match status" value="5"/>
</dbReference>
<dbReference type="eggNOG" id="COG4993">
    <property type="taxonomic scope" value="Bacteria"/>
</dbReference>
<evidence type="ECO:0000256" key="6">
    <source>
        <dbReference type="ARBA" id="ARBA00023002"/>
    </source>
</evidence>
<evidence type="ECO:0000256" key="7">
    <source>
        <dbReference type="ARBA" id="ARBA00023004"/>
    </source>
</evidence>
<evidence type="ECO:0000256" key="9">
    <source>
        <dbReference type="SAM" id="MobiDB-lite"/>
    </source>
</evidence>
<dbReference type="InterPro" id="IPR009056">
    <property type="entry name" value="Cyt_c-like_dom"/>
</dbReference>
<dbReference type="Proteomes" id="UP000006844">
    <property type="component" value="Chromosome"/>
</dbReference>
<dbReference type="GO" id="GO:0046872">
    <property type="term" value="F:metal ion binding"/>
    <property type="evidence" value="ECO:0007669"/>
    <property type="project" value="UniProtKB-KW"/>
</dbReference>
<dbReference type="InterPro" id="IPR011047">
    <property type="entry name" value="Quinoprotein_ADH-like_sf"/>
</dbReference>
<evidence type="ECO:0000256" key="3">
    <source>
        <dbReference type="ARBA" id="ARBA00022617"/>
    </source>
</evidence>
<dbReference type="GO" id="GO:0009055">
    <property type="term" value="F:electron transfer activity"/>
    <property type="evidence" value="ECO:0007669"/>
    <property type="project" value="InterPro"/>
</dbReference>
<dbReference type="GO" id="GO:0016020">
    <property type="term" value="C:membrane"/>
    <property type="evidence" value="ECO:0007669"/>
    <property type="project" value="InterPro"/>
</dbReference>
<dbReference type="InterPro" id="IPR002372">
    <property type="entry name" value="PQQ_rpt_dom"/>
</dbReference>
<dbReference type="GO" id="GO:0048038">
    <property type="term" value="F:quinone binding"/>
    <property type="evidence" value="ECO:0007669"/>
    <property type="project" value="InterPro"/>
</dbReference>
<proteinExistence type="inferred from homology"/>
<dbReference type="Gene3D" id="2.140.10.10">
    <property type="entry name" value="Quinoprotein alcohol dehydrogenase-like superfamily"/>
    <property type="match status" value="2"/>
</dbReference>
<dbReference type="PROSITE" id="PS51007">
    <property type="entry name" value="CYTC"/>
    <property type="match status" value="1"/>
</dbReference>
<dbReference type="GO" id="GO:0008876">
    <property type="term" value="F:quinoprotein glucose dehydrogenase activity"/>
    <property type="evidence" value="ECO:0007669"/>
    <property type="project" value="UniProtKB-EC"/>
</dbReference>
<keyword evidence="4 8" id="KW-0479">Metal-binding</keyword>
<evidence type="ECO:0000256" key="2">
    <source>
        <dbReference type="ARBA" id="ARBA00008156"/>
    </source>
</evidence>
<dbReference type="InterPro" id="IPR017511">
    <property type="entry name" value="PQQ_mDH"/>
</dbReference>
<dbReference type="SUPFAM" id="SSF46626">
    <property type="entry name" value="Cytochrome c"/>
    <property type="match status" value="1"/>
</dbReference>
<dbReference type="GO" id="GO:0020037">
    <property type="term" value="F:heme binding"/>
    <property type="evidence" value="ECO:0007669"/>
    <property type="project" value="InterPro"/>
</dbReference>
<evidence type="ECO:0000256" key="5">
    <source>
        <dbReference type="ARBA" id="ARBA00022729"/>
    </source>
</evidence>
<dbReference type="HOGENOM" id="CLU_018478_1_1_0"/>
<evidence type="ECO:0000256" key="4">
    <source>
        <dbReference type="ARBA" id="ARBA00022723"/>
    </source>
</evidence>
<keyword evidence="7 8" id="KW-0408">Iron</keyword>
<organism evidence="11 12">
    <name type="scientific">Terriglobus saanensis (strain ATCC BAA-1853 / DSM 23119 / SP1PR4)</name>
    <dbReference type="NCBI Taxonomy" id="401053"/>
    <lineage>
        <taxon>Bacteria</taxon>
        <taxon>Pseudomonadati</taxon>
        <taxon>Acidobacteriota</taxon>
        <taxon>Terriglobia</taxon>
        <taxon>Terriglobales</taxon>
        <taxon>Acidobacteriaceae</taxon>
        <taxon>Terriglobus</taxon>
    </lineage>
</organism>
<sequence length="742" mass="80140">MPHTRAASSRVYGYSRKARTVSESSPQESSKTKQASHPHIAKSAIYGAPGVLALLTLFTTTLFAQQNQDWPIYNGRTTGDHYSPLTQINRTNVKTLKQAWTFDTGDQGIWESSPLIVGRTLFIATPTGSIVALDGATGKQQWRFDPETKSRQPIRGLAYLPEGKILAGIMSYLYELDAKTGKPVETFGKQGRIDLREDLDTDPAKATVALTSPGVVYKDLIILGFRAPETHPAPRGDIRAYDVHTGKLRWTFHTIPHPGEFGYDTWAAGAWEHAGAANAWAGMVVDQPRGIVYIPTGSAVDDFYGGDRIGNNLFANTLLALDAATGKRLWHFQGIHHDIWDRDFPAPPVLLTVQHNGKPVDAVAQTTKQGYVYLFDRVTGTPLFPIEEMKVLPSTVPGEKSSPTQPHSLLPEPLARQTLTADTLTTRSPEAHANALEQFKAMRSEGQFVPLSVDRITAVTPGMDGGAEWGGAAVDPRSGILYVNANDIPYITGLTANKPQSSAGAAIYNSQCAMCHAADRKGSPPAFPSLVGITDRLTPAQITDTVQNGKGRMPGFPNVQGEALQSLTDFLRAGKEDIVSGAAAEKTTERELASTGNVPTPFRFLGYKRFVDQDGYPASAPPWGTLNAIDMNTGKYLWRIPFGAYPELSAKGIPTTGTENYGGPVLTASGLLFIASTIFDRQMHAYDTRTGELLWHTELPFGGLATPATYAINGKQYVVIATGGGKDPTHPLGGTLVTFALP</sequence>
<dbReference type="Pfam" id="PF01011">
    <property type="entry name" value="PQQ"/>
    <property type="match status" value="2"/>
</dbReference>
<dbReference type="SUPFAM" id="SSF50998">
    <property type="entry name" value="Quinoprotein alcohol dehydrogenase-like"/>
    <property type="match status" value="1"/>
</dbReference>
<feature type="region of interest" description="Disordered" evidence="9">
    <location>
        <begin position="1"/>
        <end position="38"/>
    </location>
</feature>
<dbReference type="InterPro" id="IPR018391">
    <property type="entry name" value="PQQ_b-propeller_rpt"/>
</dbReference>
<keyword evidence="3 8" id="KW-0349">Heme</keyword>
<keyword evidence="12" id="KW-1185">Reference proteome</keyword>
<accession>E8V698</accession>
<protein>
    <submittedName>
        <fullName evidence="11">Quinoprotein glucose dehydrogenase</fullName>
        <ecNumber evidence="11">1.1.5.2</ecNumber>
    </submittedName>
</protein>
<evidence type="ECO:0000256" key="1">
    <source>
        <dbReference type="ARBA" id="ARBA00001931"/>
    </source>
</evidence>
<evidence type="ECO:0000259" key="10">
    <source>
        <dbReference type="PROSITE" id="PS51007"/>
    </source>
</evidence>
<comment type="cofactor">
    <cofactor evidence="1">
        <name>pyrroloquinoline quinone</name>
        <dbReference type="ChEBI" id="CHEBI:58442"/>
    </cofactor>
</comment>
<gene>
    <name evidence="11" type="ordered locus">AciPR4_4246</name>
</gene>